<comment type="function">
    <text evidence="5">Responsible for synthesis of pseudouridine from uracil-55 in the psi GC loop of transfer RNAs.</text>
</comment>
<evidence type="ECO:0000256" key="1">
    <source>
        <dbReference type="ARBA" id="ARBA00000385"/>
    </source>
</evidence>
<dbReference type="Proteomes" id="UP000231343">
    <property type="component" value="Unassembled WGS sequence"/>
</dbReference>
<dbReference type="EC" id="5.4.99.25" evidence="5"/>
<protein>
    <recommendedName>
        <fullName evidence="5">tRNA pseudouridine synthase B</fullName>
        <ecNumber evidence="5">5.4.99.25</ecNumber>
    </recommendedName>
    <alternativeName>
        <fullName evidence="5">tRNA pseudouridine(55) synthase</fullName>
        <shortName evidence="5">Psi55 synthase</shortName>
    </alternativeName>
    <alternativeName>
        <fullName evidence="5">tRNA pseudouridylate synthase</fullName>
    </alternativeName>
    <alternativeName>
        <fullName evidence="5">tRNA-uridine isomerase</fullName>
    </alternativeName>
</protein>
<dbReference type="NCBIfam" id="TIGR00431">
    <property type="entry name" value="TruB"/>
    <property type="match status" value="1"/>
</dbReference>
<keyword evidence="3 5" id="KW-0819">tRNA processing</keyword>
<comment type="catalytic activity">
    <reaction evidence="1 5">
        <text>uridine(55) in tRNA = pseudouridine(55) in tRNA</text>
        <dbReference type="Rhea" id="RHEA:42532"/>
        <dbReference type="Rhea" id="RHEA-COMP:10101"/>
        <dbReference type="Rhea" id="RHEA-COMP:10102"/>
        <dbReference type="ChEBI" id="CHEBI:65314"/>
        <dbReference type="ChEBI" id="CHEBI:65315"/>
        <dbReference type="EC" id="5.4.99.25"/>
    </reaction>
</comment>
<evidence type="ECO:0000256" key="3">
    <source>
        <dbReference type="ARBA" id="ARBA00022694"/>
    </source>
</evidence>
<dbReference type="GO" id="GO:0160148">
    <property type="term" value="F:tRNA pseudouridine(55) synthase activity"/>
    <property type="evidence" value="ECO:0007669"/>
    <property type="project" value="UniProtKB-EC"/>
</dbReference>
<organism evidence="8 9">
    <name type="scientific">Candidatus Saganbacteria bacterium CG08_land_8_20_14_0_20_45_16</name>
    <dbReference type="NCBI Taxonomy" id="2014293"/>
    <lineage>
        <taxon>Bacteria</taxon>
        <taxon>Bacillati</taxon>
        <taxon>Saganbacteria</taxon>
    </lineage>
</organism>
<evidence type="ECO:0000259" key="6">
    <source>
        <dbReference type="Pfam" id="PF01509"/>
    </source>
</evidence>
<gene>
    <name evidence="5 8" type="primary">truB</name>
    <name evidence="8" type="ORF">COT42_07295</name>
</gene>
<evidence type="ECO:0000256" key="5">
    <source>
        <dbReference type="HAMAP-Rule" id="MF_01080"/>
    </source>
</evidence>
<dbReference type="InterPro" id="IPR002501">
    <property type="entry name" value="PsdUridine_synth_N"/>
</dbReference>
<dbReference type="EMBL" id="PEYM01000121">
    <property type="protein sequence ID" value="PIS28690.1"/>
    <property type="molecule type" value="Genomic_DNA"/>
</dbReference>
<reference evidence="8 9" key="1">
    <citation type="submission" date="2017-09" db="EMBL/GenBank/DDBJ databases">
        <title>Depth-based differentiation of microbial function through sediment-hosted aquifers and enrichment of novel symbionts in the deep terrestrial subsurface.</title>
        <authorList>
            <person name="Probst A.J."/>
            <person name="Ladd B."/>
            <person name="Jarett J.K."/>
            <person name="Geller-Mcgrath D.E."/>
            <person name="Sieber C.M."/>
            <person name="Emerson J.B."/>
            <person name="Anantharaman K."/>
            <person name="Thomas B.C."/>
            <person name="Malmstrom R."/>
            <person name="Stieglmeier M."/>
            <person name="Klingl A."/>
            <person name="Woyke T."/>
            <person name="Ryan C.M."/>
            <person name="Banfield J.F."/>
        </authorList>
    </citation>
    <scope>NUCLEOTIDE SEQUENCE [LARGE SCALE GENOMIC DNA]</scope>
    <source>
        <strain evidence="8">CG08_land_8_20_14_0_20_45_16</strain>
    </source>
</reference>
<dbReference type="PANTHER" id="PTHR13767">
    <property type="entry name" value="TRNA-PSEUDOURIDINE SYNTHASE"/>
    <property type="match status" value="1"/>
</dbReference>
<feature type="domain" description="Pseudouridine synthase II N-terminal" evidence="6">
    <location>
        <begin position="23"/>
        <end position="177"/>
    </location>
</feature>
<dbReference type="InterPro" id="IPR032819">
    <property type="entry name" value="TruB_C"/>
</dbReference>
<name>A0A2H0XUQ9_UNCSA</name>
<comment type="caution">
    <text evidence="8">The sequence shown here is derived from an EMBL/GenBank/DDBJ whole genome shotgun (WGS) entry which is preliminary data.</text>
</comment>
<proteinExistence type="inferred from homology"/>
<evidence type="ECO:0000313" key="8">
    <source>
        <dbReference type="EMBL" id="PIS28690.1"/>
    </source>
</evidence>
<comment type="similarity">
    <text evidence="2 5">Belongs to the pseudouridine synthase TruB family. Type 1 subfamily.</text>
</comment>
<evidence type="ECO:0000313" key="9">
    <source>
        <dbReference type="Proteomes" id="UP000231343"/>
    </source>
</evidence>
<dbReference type="AlphaFoldDB" id="A0A2H0XUQ9"/>
<evidence type="ECO:0000259" key="7">
    <source>
        <dbReference type="Pfam" id="PF16198"/>
    </source>
</evidence>
<dbReference type="GO" id="GO:0003723">
    <property type="term" value="F:RNA binding"/>
    <property type="evidence" value="ECO:0007669"/>
    <property type="project" value="InterPro"/>
</dbReference>
<keyword evidence="4 5" id="KW-0413">Isomerase</keyword>
<dbReference type="GO" id="GO:0031119">
    <property type="term" value="P:tRNA pseudouridine synthesis"/>
    <property type="evidence" value="ECO:0007669"/>
    <property type="project" value="UniProtKB-UniRule"/>
</dbReference>
<dbReference type="Pfam" id="PF01509">
    <property type="entry name" value="TruB_N"/>
    <property type="match status" value="1"/>
</dbReference>
<feature type="active site" description="Nucleophile" evidence="5">
    <location>
        <position position="38"/>
    </location>
</feature>
<dbReference type="InterPro" id="IPR014780">
    <property type="entry name" value="tRNA_psdUridine_synth_TruB"/>
</dbReference>
<dbReference type="InterPro" id="IPR020103">
    <property type="entry name" value="PsdUridine_synth_cat_dom_sf"/>
</dbReference>
<dbReference type="PANTHER" id="PTHR13767:SF2">
    <property type="entry name" value="PSEUDOURIDYLATE SYNTHASE TRUB1"/>
    <property type="match status" value="1"/>
</dbReference>
<feature type="domain" description="tRNA pseudouridylate synthase B C-terminal" evidence="7">
    <location>
        <begin position="178"/>
        <end position="219"/>
    </location>
</feature>
<dbReference type="Pfam" id="PF16198">
    <property type="entry name" value="TruB_C_2"/>
    <property type="match status" value="1"/>
</dbReference>
<sequence length="247" mass="27289">MQGIIIVNKPKAWTSFDVVAKIRSLTGIVKVGHSGTLDPMATGVLPIFIGRSATKLIDQFIGGDKGYLAEMTLGVRTDTLDATGKILTPSSLRLDTLLHEMERGIRKLLKKYTGEIEQVPPMYSAKQIDGQRLYKLARKGIEVERKPVKITIHKLEVINFEGDKVIIDVVCSKGTYIRQLVSDIGDDLGCGAHLSKLERTYAQPFHISQAINMETIITLAKHGKLDTIIIKPEEILNGQKPSQTENS</sequence>
<dbReference type="Gene3D" id="3.30.2350.10">
    <property type="entry name" value="Pseudouridine synthase"/>
    <property type="match status" value="1"/>
</dbReference>
<dbReference type="GO" id="GO:1990481">
    <property type="term" value="P:mRNA pseudouridine synthesis"/>
    <property type="evidence" value="ECO:0007669"/>
    <property type="project" value="TreeGrafter"/>
</dbReference>
<evidence type="ECO:0000256" key="4">
    <source>
        <dbReference type="ARBA" id="ARBA00023235"/>
    </source>
</evidence>
<dbReference type="CDD" id="cd02573">
    <property type="entry name" value="PseudoU_synth_EcTruB"/>
    <property type="match status" value="1"/>
</dbReference>
<evidence type="ECO:0000256" key="2">
    <source>
        <dbReference type="ARBA" id="ARBA00005642"/>
    </source>
</evidence>
<dbReference type="SUPFAM" id="SSF55120">
    <property type="entry name" value="Pseudouridine synthase"/>
    <property type="match status" value="1"/>
</dbReference>
<accession>A0A2H0XUQ9</accession>
<dbReference type="HAMAP" id="MF_01080">
    <property type="entry name" value="TruB_bact"/>
    <property type="match status" value="1"/>
</dbReference>